<dbReference type="GO" id="GO:0009146">
    <property type="term" value="P:purine nucleoside triphosphate catabolic process"/>
    <property type="evidence" value="ECO:0007669"/>
    <property type="project" value="UniProtKB-UniRule"/>
</dbReference>
<feature type="binding site" evidence="10">
    <location>
        <begin position="192"/>
        <end position="193"/>
    </location>
    <ligand>
        <name>substrate</name>
    </ligand>
</feature>
<dbReference type="PANTHER" id="PTHR11067">
    <property type="entry name" value="INOSINE TRIPHOSPHATE PYROPHOSPHATASE/HAM1 PROTEIN"/>
    <property type="match status" value="1"/>
</dbReference>
<keyword evidence="4 10" id="KW-0547">Nucleotide-binding</keyword>
<evidence type="ECO:0000256" key="7">
    <source>
        <dbReference type="ARBA" id="ARBA00023080"/>
    </source>
</evidence>
<keyword evidence="13" id="KW-1185">Reference proteome</keyword>
<dbReference type="GO" id="GO:0036220">
    <property type="term" value="F:ITP diphosphatase activity"/>
    <property type="evidence" value="ECO:0007669"/>
    <property type="project" value="UniProtKB-UniRule"/>
</dbReference>
<organism evidence="12 13">
    <name type="scientific">Candidatus Pseudothioglobus singularis PS1</name>
    <dbReference type="NCBI Taxonomy" id="1125411"/>
    <lineage>
        <taxon>Bacteria</taxon>
        <taxon>Pseudomonadati</taxon>
        <taxon>Pseudomonadota</taxon>
        <taxon>Gammaproteobacteria</taxon>
        <taxon>Candidatus Pseudothioglobaceae</taxon>
        <taxon>Candidatus Pseudothioglobus</taxon>
    </lineage>
</organism>
<evidence type="ECO:0000256" key="10">
    <source>
        <dbReference type="HAMAP-Rule" id="MF_01405"/>
    </source>
</evidence>
<protein>
    <recommendedName>
        <fullName evidence="10">dITP/XTP pyrophosphatase</fullName>
        <ecNumber evidence="10">3.6.1.66</ecNumber>
    </recommendedName>
    <alternativeName>
        <fullName evidence="10">Non-canonical purine NTP pyrophosphatase</fullName>
    </alternativeName>
    <alternativeName>
        <fullName evidence="10">Non-standard purine NTP pyrophosphatase</fullName>
    </alternativeName>
    <alternativeName>
        <fullName evidence="10">Nucleoside-triphosphate diphosphatase</fullName>
    </alternativeName>
    <alternativeName>
        <fullName evidence="10">Nucleoside-triphosphate pyrophosphatase</fullName>
        <shortName evidence="10">NTPase</shortName>
    </alternativeName>
</protein>
<keyword evidence="5 10" id="KW-0378">Hydrolase</keyword>
<dbReference type="GO" id="GO:0036222">
    <property type="term" value="F:XTP diphosphatase activity"/>
    <property type="evidence" value="ECO:0007669"/>
    <property type="project" value="UniProtKB-UniRule"/>
</dbReference>
<evidence type="ECO:0000256" key="4">
    <source>
        <dbReference type="ARBA" id="ARBA00022741"/>
    </source>
</evidence>
<dbReference type="EC" id="3.6.1.66" evidence="10"/>
<feature type="binding site" evidence="10">
    <location>
        <begin position="21"/>
        <end position="26"/>
    </location>
    <ligand>
        <name>substrate</name>
    </ligand>
</feature>
<accession>A0A0M3T1R1</accession>
<dbReference type="OrthoDB" id="9807456at2"/>
<comment type="cofactor">
    <cofactor evidence="10">
        <name>Mg(2+)</name>
        <dbReference type="ChEBI" id="CHEBI:18420"/>
    </cofactor>
    <text evidence="10">Binds 1 Mg(2+) ion per subunit.</text>
</comment>
<evidence type="ECO:0000313" key="12">
    <source>
        <dbReference type="EMBL" id="ALE01445.1"/>
    </source>
</evidence>
<feature type="binding site" evidence="10">
    <location>
        <position position="81"/>
    </location>
    <ligand>
        <name>Mg(2+)</name>
        <dbReference type="ChEBI" id="CHEBI:18420"/>
    </ligand>
</feature>
<dbReference type="InterPro" id="IPR020922">
    <property type="entry name" value="dITP/XTP_pyrophosphatase"/>
</dbReference>
<evidence type="ECO:0000256" key="8">
    <source>
        <dbReference type="ARBA" id="ARBA00051875"/>
    </source>
</evidence>
<dbReference type="GO" id="GO:0017111">
    <property type="term" value="F:ribonucleoside triphosphate phosphatase activity"/>
    <property type="evidence" value="ECO:0007669"/>
    <property type="project" value="InterPro"/>
</dbReference>
<dbReference type="Gene3D" id="3.90.950.10">
    <property type="match status" value="1"/>
</dbReference>
<dbReference type="Pfam" id="PF01725">
    <property type="entry name" value="Ham1p_like"/>
    <property type="match status" value="1"/>
</dbReference>
<keyword evidence="3 10" id="KW-0479">Metal-binding</keyword>
<comment type="function">
    <text evidence="10">Pyrophosphatase that catalyzes the hydrolysis of nucleoside triphosphates to their monophosphate derivatives, with a high preference for the non-canonical purine nucleotides XTP (xanthosine triphosphate), dITP (deoxyinosine triphosphate) and ITP. Seems to function as a house-cleaning enzyme that removes non-canonical purine nucleotides from the nucleotide pool, thus preventing their incorporation into DNA/RNA and avoiding chromosomal lesions.</text>
</comment>
<dbReference type="GO" id="GO:0009117">
    <property type="term" value="P:nucleotide metabolic process"/>
    <property type="evidence" value="ECO:0007669"/>
    <property type="project" value="UniProtKB-KW"/>
</dbReference>
<keyword evidence="7 10" id="KW-0546">Nucleotide metabolism</keyword>
<evidence type="ECO:0000256" key="9">
    <source>
        <dbReference type="ARBA" id="ARBA00052017"/>
    </source>
</evidence>
<dbReference type="InterPro" id="IPR029001">
    <property type="entry name" value="ITPase-like_fam"/>
</dbReference>
<dbReference type="CDD" id="cd00515">
    <property type="entry name" value="HAM1"/>
    <property type="match status" value="1"/>
</dbReference>
<feature type="binding site" evidence="10">
    <location>
        <begin position="164"/>
        <end position="167"/>
    </location>
    <ligand>
        <name>substrate</name>
    </ligand>
</feature>
<dbReference type="FunFam" id="3.90.950.10:FF:000001">
    <property type="entry name" value="dITP/XTP pyrophosphatase"/>
    <property type="match status" value="1"/>
</dbReference>
<dbReference type="AlphaFoldDB" id="A0A0M3T1R1"/>
<dbReference type="InterPro" id="IPR002637">
    <property type="entry name" value="RdgB/HAM1"/>
</dbReference>
<name>A0A0M3T1R1_9GAMM</name>
<reference evidence="12 13" key="1">
    <citation type="journal article" date="2015" name="Genome Announc.">
        <title>Genome Sequence of 'Candidatus Thioglobus singularis' Strain PS1, a Mixotroph from the SUP05 Clade of Marine Gammaproteobacteria.</title>
        <authorList>
            <person name="Marshall K.T."/>
            <person name="Morris R.M."/>
        </authorList>
    </citation>
    <scope>NUCLEOTIDE SEQUENCE [LARGE SCALE GENOMIC DNA]</scope>
    <source>
        <strain evidence="12 13">PS1</strain>
    </source>
</reference>
<evidence type="ECO:0000256" key="6">
    <source>
        <dbReference type="ARBA" id="ARBA00022842"/>
    </source>
</evidence>
<evidence type="ECO:0000256" key="1">
    <source>
        <dbReference type="ARBA" id="ARBA00008023"/>
    </source>
</evidence>
<gene>
    <name evidence="12" type="ORF">W908_01765</name>
</gene>
<dbReference type="KEGG" id="tsn:W908_01765"/>
<evidence type="ECO:0000256" key="2">
    <source>
        <dbReference type="ARBA" id="ARBA00011738"/>
    </source>
</evidence>
<evidence type="ECO:0000256" key="11">
    <source>
        <dbReference type="RuleBase" id="RU003781"/>
    </source>
</evidence>
<evidence type="ECO:0000256" key="5">
    <source>
        <dbReference type="ARBA" id="ARBA00022801"/>
    </source>
</evidence>
<comment type="subunit">
    <text evidence="2 10">Homodimer.</text>
</comment>
<dbReference type="PANTHER" id="PTHR11067:SF9">
    <property type="entry name" value="INOSINE TRIPHOSPHATE PYROPHOSPHATASE"/>
    <property type="match status" value="1"/>
</dbReference>
<feature type="binding site" evidence="10">
    <location>
        <position position="187"/>
    </location>
    <ligand>
        <name>substrate</name>
    </ligand>
</feature>
<comment type="caution">
    <text evidence="10">Lacks conserved residue(s) required for the propagation of feature annotation.</text>
</comment>
<dbReference type="GO" id="GO:0035870">
    <property type="term" value="F:dITP diphosphatase activity"/>
    <property type="evidence" value="ECO:0007669"/>
    <property type="project" value="UniProtKB-UniRule"/>
</dbReference>
<sequence>MLPPSFSSKLLYTMKKIILATGNPGKVRELNAMLNGHYSVVSQKDLQVKEIPETGSSFIENALLKARNASLQTKLPALADDSGLEVEVLDGEPGIYSARYAREGATDEENVKKLLLKMEGHNNRKAHFCCAMVYINDEKDTKPIIIERRWEGEILREPIGTNGFGYDPIFYLKDYSCSSAQLEPDIKNKISHRGQALDDLLSQLLRAE</sequence>
<evidence type="ECO:0000313" key="13">
    <source>
        <dbReference type="Proteomes" id="UP000068905"/>
    </source>
</evidence>
<comment type="similarity">
    <text evidence="1 10 11">Belongs to the HAM1 NTPase family.</text>
</comment>
<comment type="catalytic activity">
    <reaction evidence="9 10">
        <text>XTP + H2O = XMP + diphosphate + H(+)</text>
        <dbReference type="Rhea" id="RHEA:28610"/>
        <dbReference type="ChEBI" id="CHEBI:15377"/>
        <dbReference type="ChEBI" id="CHEBI:15378"/>
        <dbReference type="ChEBI" id="CHEBI:33019"/>
        <dbReference type="ChEBI" id="CHEBI:57464"/>
        <dbReference type="ChEBI" id="CHEBI:61314"/>
        <dbReference type="EC" id="3.6.1.66"/>
    </reaction>
</comment>
<dbReference type="GO" id="GO:0000166">
    <property type="term" value="F:nucleotide binding"/>
    <property type="evidence" value="ECO:0007669"/>
    <property type="project" value="UniProtKB-KW"/>
</dbReference>
<dbReference type="GO" id="GO:0046872">
    <property type="term" value="F:metal ion binding"/>
    <property type="evidence" value="ECO:0007669"/>
    <property type="project" value="UniProtKB-KW"/>
</dbReference>
<comment type="catalytic activity">
    <reaction evidence="8 10">
        <text>dITP + H2O = dIMP + diphosphate + H(+)</text>
        <dbReference type="Rhea" id="RHEA:28342"/>
        <dbReference type="ChEBI" id="CHEBI:15377"/>
        <dbReference type="ChEBI" id="CHEBI:15378"/>
        <dbReference type="ChEBI" id="CHEBI:33019"/>
        <dbReference type="ChEBI" id="CHEBI:61194"/>
        <dbReference type="ChEBI" id="CHEBI:61382"/>
        <dbReference type="EC" id="3.6.1.66"/>
    </reaction>
</comment>
<dbReference type="EMBL" id="CP006911">
    <property type="protein sequence ID" value="ALE01445.1"/>
    <property type="molecule type" value="Genomic_DNA"/>
</dbReference>
<dbReference type="STRING" id="1125411.W908_01765"/>
<feature type="active site" description="Proton acceptor" evidence="10">
    <location>
        <position position="81"/>
    </location>
</feature>
<dbReference type="GO" id="GO:0005829">
    <property type="term" value="C:cytosol"/>
    <property type="evidence" value="ECO:0007669"/>
    <property type="project" value="TreeGrafter"/>
</dbReference>
<proteinExistence type="inferred from homology"/>
<dbReference type="HAMAP" id="MF_01405">
    <property type="entry name" value="Non_canon_purine_NTPase"/>
    <property type="match status" value="1"/>
</dbReference>
<dbReference type="NCBIfam" id="TIGR00042">
    <property type="entry name" value="RdgB/HAM1 family non-canonical purine NTP pyrophosphatase"/>
    <property type="match status" value="1"/>
</dbReference>
<feature type="binding site" evidence="10">
    <location>
        <position position="82"/>
    </location>
    <ligand>
        <name>substrate</name>
    </ligand>
</feature>
<dbReference type="SUPFAM" id="SSF52972">
    <property type="entry name" value="ITPase-like"/>
    <property type="match status" value="1"/>
</dbReference>
<dbReference type="PATRIC" id="fig|1125411.7.peg.348"/>
<dbReference type="Proteomes" id="UP000068905">
    <property type="component" value="Chromosome"/>
</dbReference>
<keyword evidence="6 10" id="KW-0460">Magnesium</keyword>
<comment type="catalytic activity">
    <reaction evidence="10">
        <text>ITP + H2O = IMP + diphosphate + H(+)</text>
        <dbReference type="Rhea" id="RHEA:29399"/>
        <dbReference type="ChEBI" id="CHEBI:15377"/>
        <dbReference type="ChEBI" id="CHEBI:15378"/>
        <dbReference type="ChEBI" id="CHEBI:33019"/>
        <dbReference type="ChEBI" id="CHEBI:58053"/>
        <dbReference type="ChEBI" id="CHEBI:61402"/>
        <dbReference type="EC" id="3.6.1.66"/>
    </reaction>
</comment>
<evidence type="ECO:0000256" key="3">
    <source>
        <dbReference type="ARBA" id="ARBA00022723"/>
    </source>
</evidence>